<dbReference type="RefSeq" id="WP_018475207.1">
    <property type="nucleotide sequence ID" value="NZ_BMWX01000013.1"/>
</dbReference>
<comment type="similarity">
    <text evidence="1">Belongs to the YciI family.</text>
</comment>
<dbReference type="InterPro" id="IPR011008">
    <property type="entry name" value="Dimeric_a/b-barrel"/>
</dbReference>
<sequence>MTYYILSYQTAPDYMLRREAFRAAHLDHVKHYQAQGLLLMAGALMDPADKAVLIFKAEDSTIPEDFAKNDPYVLHSVVSSWEVRAWNVVVGGEY</sequence>
<protein>
    <recommendedName>
        <fullName evidence="2">YCII-related domain-containing protein</fullName>
    </recommendedName>
</protein>
<dbReference type="SUPFAM" id="SSF54909">
    <property type="entry name" value="Dimeric alpha+beta barrel"/>
    <property type="match status" value="1"/>
</dbReference>
<dbReference type="InterPro" id="IPR005545">
    <property type="entry name" value="YCII"/>
</dbReference>
<proteinExistence type="inferred from homology"/>
<feature type="domain" description="YCII-related" evidence="2">
    <location>
        <begin position="1"/>
        <end position="87"/>
    </location>
</feature>
<dbReference type="Proteomes" id="UP000619457">
    <property type="component" value="Unassembled WGS sequence"/>
</dbReference>
<accession>A0A918UYK0</accession>
<dbReference type="PANTHER" id="PTHR33606">
    <property type="entry name" value="PROTEIN YCII"/>
    <property type="match status" value="1"/>
</dbReference>
<dbReference type="AlphaFoldDB" id="A0A918UYK0"/>
<keyword evidence="4" id="KW-1185">Reference proteome</keyword>
<reference evidence="3" key="1">
    <citation type="journal article" date="2014" name="Int. J. Syst. Evol. Microbiol.">
        <title>Complete genome sequence of Corynebacterium casei LMG S-19264T (=DSM 44701T), isolated from a smear-ripened cheese.</title>
        <authorList>
            <consortium name="US DOE Joint Genome Institute (JGI-PGF)"/>
            <person name="Walter F."/>
            <person name="Albersmeier A."/>
            <person name="Kalinowski J."/>
            <person name="Ruckert C."/>
        </authorList>
    </citation>
    <scope>NUCLEOTIDE SEQUENCE</scope>
    <source>
        <strain evidence="3">KCTC 12368</strain>
    </source>
</reference>
<dbReference type="Gene3D" id="3.30.70.1060">
    <property type="entry name" value="Dimeric alpha+beta barrel"/>
    <property type="match status" value="1"/>
</dbReference>
<gene>
    <name evidence="3" type="ORF">GCM10007049_39390</name>
</gene>
<evidence type="ECO:0000313" key="4">
    <source>
        <dbReference type="Proteomes" id="UP000619457"/>
    </source>
</evidence>
<dbReference type="PANTHER" id="PTHR33606:SF3">
    <property type="entry name" value="PROTEIN YCII"/>
    <property type="match status" value="1"/>
</dbReference>
<dbReference type="Pfam" id="PF03795">
    <property type="entry name" value="YCII"/>
    <property type="match status" value="1"/>
</dbReference>
<reference evidence="3" key="2">
    <citation type="submission" date="2020-09" db="EMBL/GenBank/DDBJ databases">
        <authorList>
            <person name="Sun Q."/>
            <person name="Kim S."/>
        </authorList>
    </citation>
    <scope>NUCLEOTIDE SEQUENCE</scope>
    <source>
        <strain evidence="3">KCTC 12368</strain>
    </source>
</reference>
<dbReference type="EMBL" id="BMWX01000013">
    <property type="protein sequence ID" value="GGZ42430.1"/>
    <property type="molecule type" value="Genomic_DNA"/>
</dbReference>
<organism evidence="3 4">
    <name type="scientific">Echinicola pacifica</name>
    <dbReference type="NCBI Taxonomy" id="346377"/>
    <lineage>
        <taxon>Bacteria</taxon>
        <taxon>Pseudomonadati</taxon>
        <taxon>Bacteroidota</taxon>
        <taxon>Cytophagia</taxon>
        <taxon>Cytophagales</taxon>
        <taxon>Cyclobacteriaceae</taxon>
        <taxon>Echinicola</taxon>
    </lineage>
</organism>
<evidence type="ECO:0000256" key="1">
    <source>
        <dbReference type="ARBA" id="ARBA00007689"/>
    </source>
</evidence>
<evidence type="ECO:0000259" key="2">
    <source>
        <dbReference type="Pfam" id="PF03795"/>
    </source>
</evidence>
<dbReference type="NCBIfam" id="NF009508">
    <property type="entry name" value="PRK12866.1"/>
    <property type="match status" value="1"/>
</dbReference>
<name>A0A918UYK0_9BACT</name>
<evidence type="ECO:0000313" key="3">
    <source>
        <dbReference type="EMBL" id="GGZ42430.1"/>
    </source>
</evidence>
<dbReference type="InterPro" id="IPR051807">
    <property type="entry name" value="Sec-metab_biosynth-assoc"/>
</dbReference>
<comment type="caution">
    <text evidence="3">The sequence shown here is derived from an EMBL/GenBank/DDBJ whole genome shotgun (WGS) entry which is preliminary data.</text>
</comment>